<sequence length="347" mass="38953">MSIKTSHISALDGIRGIALLMVFAAHSHPQLLRSGFIGVDLFFVLSGFLITSILLNEHLATGRINVARFYMRRALRLLPALFIMVGCVTAYVAVYAPPELAMTLENARSIVFYYWNWTLAFNYGATGWTYQWVFGHLWSLSVEEQFYLLWPFVLTLALPFRRLFLVLLLVGIAAPPIARLLVYDQARIFNLYFRTDLHFDGLMWGALGAWIVANGWTPSGRTSAIVGPAALAGFMAAASLEFFHSGAAFRWAWVPLDCLAMLAIVCTVVRPPAILETAPLRWTGKISYGLYLWHLPIFHWFGDTPLATLEAVGATYAIAALSFYGIERHFLRLKNAFAAKTFEHARH</sequence>
<feature type="transmembrane region" description="Helical" evidence="1">
    <location>
        <begin position="146"/>
        <end position="177"/>
    </location>
</feature>
<feature type="transmembrane region" description="Helical" evidence="1">
    <location>
        <begin position="224"/>
        <end position="245"/>
    </location>
</feature>
<keyword evidence="3" id="KW-0012">Acyltransferase</keyword>
<dbReference type="GO" id="GO:0016747">
    <property type="term" value="F:acyltransferase activity, transferring groups other than amino-acyl groups"/>
    <property type="evidence" value="ECO:0007669"/>
    <property type="project" value="InterPro"/>
</dbReference>
<proteinExistence type="predicted"/>
<feature type="transmembrane region" description="Helical" evidence="1">
    <location>
        <begin position="114"/>
        <end position="134"/>
    </location>
</feature>
<gene>
    <name evidence="4" type="ORF">J4G43_025840</name>
    <name evidence="3" type="ORF">J4G43_27840</name>
</gene>
<dbReference type="PANTHER" id="PTHR23028">
    <property type="entry name" value="ACETYLTRANSFERASE"/>
    <property type="match status" value="1"/>
</dbReference>
<dbReference type="PANTHER" id="PTHR23028:SF53">
    <property type="entry name" value="ACYL_TRANSF_3 DOMAIN-CONTAINING PROTEIN"/>
    <property type="match status" value="1"/>
</dbReference>
<feature type="transmembrane region" description="Helical" evidence="1">
    <location>
        <begin position="197"/>
        <end position="217"/>
    </location>
</feature>
<dbReference type="EMBL" id="CP086136">
    <property type="protein sequence ID" value="UEM08247.1"/>
    <property type="molecule type" value="Genomic_DNA"/>
</dbReference>
<keyword evidence="1" id="KW-0472">Membrane</keyword>
<dbReference type="InterPro" id="IPR050879">
    <property type="entry name" value="Acyltransferase_3"/>
</dbReference>
<dbReference type="GO" id="GO:0016020">
    <property type="term" value="C:membrane"/>
    <property type="evidence" value="ECO:0007669"/>
    <property type="project" value="TreeGrafter"/>
</dbReference>
<feature type="transmembrane region" description="Helical" evidence="1">
    <location>
        <begin position="35"/>
        <end position="55"/>
    </location>
</feature>
<feature type="transmembrane region" description="Helical" evidence="1">
    <location>
        <begin position="12"/>
        <end position="29"/>
    </location>
</feature>
<dbReference type="KEGG" id="bban:J4G43_025840"/>
<dbReference type="Proteomes" id="UP000664702">
    <property type="component" value="Chromosome"/>
</dbReference>
<evidence type="ECO:0000313" key="5">
    <source>
        <dbReference type="Proteomes" id="UP000664702"/>
    </source>
</evidence>
<evidence type="ECO:0000313" key="3">
    <source>
        <dbReference type="EMBL" id="MBO1864600.1"/>
    </source>
</evidence>
<dbReference type="Pfam" id="PF01757">
    <property type="entry name" value="Acyl_transf_3"/>
    <property type="match status" value="1"/>
</dbReference>
<keyword evidence="1" id="KW-1133">Transmembrane helix</keyword>
<organism evidence="3">
    <name type="scientific">Bradyrhizobium barranii subsp. barranii</name>
    <dbReference type="NCBI Taxonomy" id="2823807"/>
    <lineage>
        <taxon>Bacteria</taxon>
        <taxon>Pseudomonadati</taxon>
        <taxon>Pseudomonadota</taxon>
        <taxon>Alphaproteobacteria</taxon>
        <taxon>Hyphomicrobiales</taxon>
        <taxon>Nitrobacteraceae</taxon>
        <taxon>Bradyrhizobium</taxon>
        <taxon>Bradyrhizobium barranii</taxon>
    </lineage>
</organism>
<name>A0A939MB06_9BRAD</name>
<protein>
    <submittedName>
        <fullName evidence="3">Acyltransferase</fullName>
    </submittedName>
</protein>
<dbReference type="GO" id="GO:0009103">
    <property type="term" value="P:lipopolysaccharide biosynthetic process"/>
    <property type="evidence" value="ECO:0007669"/>
    <property type="project" value="TreeGrafter"/>
</dbReference>
<reference evidence="3" key="1">
    <citation type="submission" date="2021-03" db="EMBL/GenBank/DDBJ databases">
        <title>Whole Genome Sequence of Bradyrhizobium sp. Strain 144S4.</title>
        <authorList>
            <person name="Bromfield E.S.P."/>
            <person name="Cloutier S."/>
        </authorList>
    </citation>
    <scope>NUCLEOTIDE SEQUENCE [LARGE SCALE GENOMIC DNA]</scope>
    <source>
        <strain evidence="3">144S4</strain>
    </source>
</reference>
<keyword evidence="1" id="KW-0812">Transmembrane</keyword>
<feature type="transmembrane region" description="Helical" evidence="1">
    <location>
        <begin position="75"/>
        <end position="94"/>
    </location>
</feature>
<feature type="domain" description="Acyltransferase 3" evidence="2">
    <location>
        <begin position="9"/>
        <end position="304"/>
    </location>
</feature>
<evidence type="ECO:0000313" key="4">
    <source>
        <dbReference type="EMBL" id="UEM08247.1"/>
    </source>
</evidence>
<feature type="transmembrane region" description="Helical" evidence="1">
    <location>
        <begin position="251"/>
        <end position="270"/>
    </location>
</feature>
<dbReference type="AlphaFoldDB" id="A0A939MB06"/>
<dbReference type="RefSeq" id="WP_208086703.1">
    <property type="nucleotide sequence ID" value="NZ_CP086136.1"/>
</dbReference>
<dbReference type="InterPro" id="IPR002656">
    <property type="entry name" value="Acyl_transf_3_dom"/>
</dbReference>
<keyword evidence="3" id="KW-0808">Transferase</keyword>
<evidence type="ECO:0000256" key="1">
    <source>
        <dbReference type="SAM" id="Phobius"/>
    </source>
</evidence>
<dbReference type="EMBL" id="JAGEMI010000001">
    <property type="protein sequence ID" value="MBO1864600.1"/>
    <property type="molecule type" value="Genomic_DNA"/>
</dbReference>
<evidence type="ECO:0000259" key="2">
    <source>
        <dbReference type="Pfam" id="PF01757"/>
    </source>
</evidence>
<feature type="transmembrane region" description="Helical" evidence="1">
    <location>
        <begin position="307"/>
        <end position="326"/>
    </location>
</feature>
<reference evidence="4 5" key="2">
    <citation type="journal article" date="2022" name="Int. J. Syst. Evol. Microbiol.">
        <title>Strains of Bradyrhizobium barranii sp. nov. associated with legumes native to Canada are symbionts of soybeans and belong to different subspecies (subsp. barranii subsp. nov. and subsp. apii subsp. nov.) and symbiovars (sv. glycinearum and sv. septentrionale).</title>
        <authorList>
            <person name="Bromfield E.S.P."/>
            <person name="Cloutier S."/>
            <person name="Wasai-Hara S."/>
            <person name="Minamisawa K."/>
        </authorList>
    </citation>
    <scope>NUCLEOTIDE SEQUENCE [LARGE SCALE GENOMIC DNA]</scope>
    <source>
        <strain evidence="4 5">144S4</strain>
    </source>
</reference>
<accession>A0A939MB06</accession>